<sequence>MGASRKPPLKYISDEQAGYTRIPWGRGFTYRDTEGKRISDKASLQRFKDLVIPPAWKEVWICPEEKGYLQVTGRDEKDRKQYIYHPKWVEYRQAQKFDHIVEFADHLPLIRQTVRKHLKDKTWTKRKMMALILEVLDETALRIGNRIYKERNNTFGLTTLRRKHLTVSEKNLTLSFKGKSNQYREVAIDNKRLIRLIKDCSELPGYEIFRYQDAEGKYQLIDSQDVNEYLQVITGKEFSSKDFRTWYATASAVDLWPKINEEHPDLSMDKRLANLVKSVAQKLGNTVSVCRKYYIHPKVLRQFEKRTIDYFNDLKLTLPEPFMKEMDEAECLAFQLIKQK</sequence>
<name>A0A2D0N9J8_FLAN2</name>
<keyword evidence="6 9" id="KW-0413">Isomerase</keyword>
<dbReference type="InterPro" id="IPR013500">
    <property type="entry name" value="TopoI_cat_euk"/>
</dbReference>
<dbReference type="OrthoDB" id="9778962at2"/>
<evidence type="ECO:0000313" key="9">
    <source>
        <dbReference type="EMBL" id="PHN05058.1"/>
    </source>
</evidence>
<dbReference type="InterPro" id="IPR014711">
    <property type="entry name" value="TopoI_cat_a-hlx-sub_euk"/>
</dbReference>
<keyword evidence="4" id="KW-0799">Topoisomerase</keyword>
<dbReference type="SUPFAM" id="SSF55869">
    <property type="entry name" value="DNA topoisomerase I domain"/>
    <property type="match status" value="1"/>
</dbReference>
<proteinExistence type="inferred from homology"/>
<feature type="domain" description="DNA topoisomerase IB N-terminal" evidence="8">
    <location>
        <begin position="27"/>
        <end position="75"/>
    </location>
</feature>
<dbReference type="AlphaFoldDB" id="A0A2D0N9J8"/>
<dbReference type="Pfam" id="PF21338">
    <property type="entry name" value="Top1B_N_bact"/>
    <property type="match status" value="1"/>
</dbReference>
<gene>
    <name evidence="9" type="ORF">CRP01_18715</name>
</gene>
<evidence type="ECO:0000259" key="7">
    <source>
        <dbReference type="Pfam" id="PF01028"/>
    </source>
</evidence>
<dbReference type="Gene3D" id="3.90.15.10">
    <property type="entry name" value="Topoisomerase I, Chain A, domain 3"/>
    <property type="match status" value="1"/>
</dbReference>
<dbReference type="GO" id="GO:0006265">
    <property type="term" value="P:DNA topological change"/>
    <property type="evidence" value="ECO:0007669"/>
    <property type="project" value="InterPro"/>
</dbReference>
<keyword evidence="5" id="KW-0238">DNA-binding</keyword>
<dbReference type="Pfam" id="PF01028">
    <property type="entry name" value="Topoisom_I"/>
    <property type="match status" value="1"/>
</dbReference>
<dbReference type="EMBL" id="PDUD01000023">
    <property type="protein sequence ID" value="PHN05058.1"/>
    <property type="molecule type" value="Genomic_DNA"/>
</dbReference>
<organism evidence="9 10">
    <name type="scientific">Flavilitoribacter nigricans (strain ATCC 23147 / DSM 23189 / NBRC 102662 / NCIMB 1420 / SS-2)</name>
    <name type="common">Lewinella nigricans</name>
    <dbReference type="NCBI Taxonomy" id="1122177"/>
    <lineage>
        <taxon>Bacteria</taxon>
        <taxon>Pseudomonadati</taxon>
        <taxon>Bacteroidota</taxon>
        <taxon>Saprospiria</taxon>
        <taxon>Saprospirales</taxon>
        <taxon>Lewinellaceae</taxon>
        <taxon>Flavilitoribacter</taxon>
    </lineage>
</organism>
<feature type="domain" description="DNA topoisomerase I catalytic core eukaryotic-type" evidence="7">
    <location>
        <begin position="90"/>
        <end position="307"/>
    </location>
</feature>
<dbReference type="Proteomes" id="UP000223913">
    <property type="component" value="Unassembled WGS sequence"/>
</dbReference>
<dbReference type="EC" id="5.6.2.1" evidence="3"/>
<evidence type="ECO:0000256" key="2">
    <source>
        <dbReference type="ARBA" id="ARBA00006645"/>
    </source>
</evidence>
<comment type="catalytic activity">
    <reaction evidence="1">
        <text>ATP-independent breakage of single-stranded DNA, followed by passage and rejoining.</text>
        <dbReference type="EC" id="5.6.2.1"/>
    </reaction>
</comment>
<dbReference type="SUPFAM" id="SSF56349">
    <property type="entry name" value="DNA breaking-rejoining enzymes"/>
    <property type="match status" value="1"/>
</dbReference>
<evidence type="ECO:0000256" key="5">
    <source>
        <dbReference type="ARBA" id="ARBA00023125"/>
    </source>
</evidence>
<dbReference type="RefSeq" id="WP_099151605.1">
    <property type="nucleotide sequence ID" value="NZ_PDUD01000023.1"/>
</dbReference>
<evidence type="ECO:0000256" key="4">
    <source>
        <dbReference type="ARBA" id="ARBA00023029"/>
    </source>
</evidence>
<evidence type="ECO:0000256" key="3">
    <source>
        <dbReference type="ARBA" id="ARBA00012891"/>
    </source>
</evidence>
<evidence type="ECO:0000313" key="10">
    <source>
        <dbReference type="Proteomes" id="UP000223913"/>
    </source>
</evidence>
<dbReference type="InterPro" id="IPR049331">
    <property type="entry name" value="Top1B_N_bact"/>
</dbReference>
<protein>
    <recommendedName>
        <fullName evidence="3">DNA topoisomerase</fullName>
        <ecNumber evidence="3">5.6.2.1</ecNumber>
    </recommendedName>
</protein>
<dbReference type="Gene3D" id="1.10.132.120">
    <property type="match status" value="1"/>
</dbReference>
<evidence type="ECO:0000256" key="6">
    <source>
        <dbReference type="ARBA" id="ARBA00023235"/>
    </source>
</evidence>
<dbReference type="InterPro" id="IPR011010">
    <property type="entry name" value="DNA_brk_join_enz"/>
</dbReference>
<dbReference type="PRINTS" id="PR00416">
    <property type="entry name" value="EUTPISMRASEI"/>
</dbReference>
<dbReference type="GO" id="GO:0003917">
    <property type="term" value="F:DNA topoisomerase type I (single strand cut, ATP-independent) activity"/>
    <property type="evidence" value="ECO:0007669"/>
    <property type="project" value="UniProtKB-EC"/>
</dbReference>
<dbReference type="PROSITE" id="PS52038">
    <property type="entry name" value="TOPO_IB_2"/>
    <property type="match status" value="1"/>
</dbReference>
<comment type="similarity">
    <text evidence="2">Belongs to the type IB topoisomerase family.</text>
</comment>
<reference evidence="9 10" key="1">
    <citation type="submission" date="2017-10" db="EMBL/GenBank/DDBJ databases">
        <title>The draft genome sequence of Lewinella nigricans NBRC 102662.</title>
        <authorList>
            <person name="Wang K."/>
        </authorList>
    </citation>
    <scope>NUCLEOTIDE SEQUENCE [LARGE SCALE GENOMIC DNA]</scope>
    <source>
        <strain evidence="9 10">NBRC 102662</strain>
    </source>
</reference>
<evidence type="ECO:0000259" key="8">
    <source>
        <dbReference type="Pfam" id="PF21338"/>
    </source>
</evidence>
<dbReference type="InterPro" id="IPR001631">
    <property type="entry name" value="TopoI"/>
</dbReference>
<dbReference type="Gene3D" id="3.30.66.10">
    <property type="entry name" value="DNA topoisomerase I domain"/>
    <property type="match status" value="1"/>
</dbReference>
<accession>A0A2D0N9J8</accession>
<dbReference type="GO" id="GO:0003677">
    <property type="term" value="F:DNA binding"/>
    <property type="evidence" value="ECO:0007669"/>
    <property type="project" value="UniProtKB-KW"/>
</dbReference>
<keyword evidence="10" id="KW-1185">Reference proteome</keyword>
<comment type="caution">
    <text evidence="9">The sequence shown here is derived from an EMBL/GenBank/DDBJ whole genome shotgun (WGS) entry which is preliminary data.</text>
</comment>
<evidence type="ECO:0000256" key="1">
    <source>
        <dbReference type="ARBA" id="ARBA00000213"/>
    </source>
</evidence>
<dbReference type="InterPro" id="IPR035447">
    <property type="entry name" value="DNA_topo_I_N_sf"/>
</dbReference>